<gene>
    <name evidence="2" type="ORF">bcere0026_40130</name>
</gene>
<accession>C2XZ79</accession>
<comment type="caution">
    <text evidence="2">The sequence shown here is derived from an EMBL/GenBank/DDBJ whole genome shotgun (WGS) entry which is preliminary data.</text>
</comment>
<sequence length="94" mass="10933">MKRGFTFLEKEGDGMERMFRVLGFWTGIFSVMFYVGDMHSTALLFLGQTGFFVLLSYLKLTERMYIYVFGAYLTVFFIGFTWYTTFLLVPGAGH</sequence>
<keyword evidence="1" id="KW-0812">Transmembrane</keyword>
<dbReference type="AlphaFoldDB" id="C2XZ79"/>
<name>C2XZ79_BACMY</name>
<protein>
    <recommendedName>
        <fullName evidence="3">DUF2626 domain-containing protein</fullName>
    </recommendedName>
</protein>
<dbReference type="Pfam" id="PF11117">
    <property type="entry name" value="DUF2626"/>
    <property type="match status" value="1"/>
</dbReference>
<proteinExistence type="predicted"/>
<reference evidence="2" key="1">
    <citation type="journal article" date="2012" name="Genome Res.">
        <title>Genomic characterization of the Bacillus cereus sensu lato species: Backdrop to the evolution of Bacillus anthracis.</title>
        <authorList>
            <person name="Zwick M.E."/>
            <person name="Joseph S.J."/>
            <person name="Didelot X."/>
            <person name="Chen P.E."/>
            <person name="Bishop-Lilly K.A."/>
            <person name="Stewart A.C."/>
            <person name="Willner K."/>
            <person name="Nolan N."/>
            <person name="Lentz S."/>
            <person name="Thomason M.K."/>
            <person name="Sozhamannan S."/>
            <person name="Mateczun A.J."/>
            <person name="Du L."/>
            <person name="Read T.D."/>
        </authorList>
    </citation>
    <scope>NUCLEOTIDE SEQUENCE [LARGE SCALE GENOMIC DNA]</scope>
    <source>
        <strain evidence="2">AH603</strain>
    </source>
</reference>
<evidence type="ECO:0000256" key="1">
    <source>
        <dbReference type="SAM" id="Phobius"/>
    </source>
</evidence>
<dbReference type="EMBL" id="ACMP01000110">
    <property type="protein sequence ID" value="EEL69051.1"/>
    <property type="molecule type" value="Genomic_DNA"/>
</dbReference>
<feature type="transmembrane region" description="Helical" evidence="1">
    <location>
        <begin position="21"/>
        <end position="36"/>
    </location>
</feature>
<dbReference type="InterPro" id="IPR020254">
    <property type="entry name" value="DUF2626"/>
</dbReference>
<feature type="transmembrane region" description="Helical" evidence="1">
    <location>
        <begin position="42"/>
        <end position="58"/>
    </location>
</feature>
<dbReference type="HOGENOM" id="CLU_174761_0_0_9"/>
<feature type="transmembrane region" description="Helical" evidence="1">
    <location>
        <begin position="65"/>
        <end position="89"/>
    </location>
</feature>
<keyword evidence="1" id="KW-0472">Membrane</keyword>
<dbReference type="Proteomes" id="UP000001753">
    <property type="component" value="Chromosome"/>
</dbReference>
<keyword evidence="1" id="KW-1133">Transmembrane helix</keyword>
<evidence type="ECO:0008006" key="3">
    <source>
        <dbReference type="Google" id="ProtNLM"/>
    </source>
</evidence>
<organism evidence="2">
    <name type="scientific">Bacillus mycoides</name>
    <dbReference type="NCBI Taxonomy" id="1405"/>
    <lineage>
        <taxon>Bacteria</taxon>
        <taxon>Bacillati</taxon>
        <taxon>Bacillota</taxon>
        <taxon>Bacilli</taxon>
        <taxon>Bacillales</taxon>
        <taxon>Bacillaceae</taxon>
        <taxon>Bacillus</taxon>
        <taxon>Bacillus cereus group</taxon>
    </lineage>
</organism>
<evidence type="ECO:0000313" key="2">
    <source>
        <dbReference type="EMBL" id="EEL69051.1"/>
    </source>
</evidence>